<keyword evidence="3" id="KW-1185">Reference proteome</keyword>
<dbReference type="RefSeq" id="WP_275032718.1">
    <property type="nucleotide sequence ID" value="NZ_CP118615.1"/>
</dbReference>
<sequence length="630" mass="67443">MKRGIVALTTLTLVAGCTAGPSERDRDRDRPAAVPMRLVAFDSCAEALTDLRTALKDSIGPWGLGGAVLARDTRGGGARTATSQAAGPEEHSTTNNHESDADEPDLVKTDGGRIVTLTGGVLRVVDTARRTTIGRLELGRAGTDDDWTSGKLLLRGDRVLVLTNVFGNRTLPAPGVTRPAIGPVAVGRTNIALVELTGTPRLVSRYQIDGELVDARKVGGTARVVVRSQPRIDFPRPGTDASDEERIAANRAAIDRAPVEDWLPRYEWTDGGVRRTGQLPCDRLSRPAGHTGDSLLNLLSFDLGTGALGDGDPVGVVAAGQTVYGTARSLYLADQSGGRAALLRRETTATRAETEIHRFDLTAPGRPRYVGSGTVPGRLLNQYALSEWQEHLRAATTTDGPGAGRERQTDSSSAVYVLRTDGPELRRVGAVTGLGRGEQIYAVRFLGGTGHVVTFRQTDPLYTLDLREPAQPKVTGELKITGYSGHLQPVGEKRLLGVGQEADQEGRRQGLLVSLFDVGDPTKPTRLDRYHRPGSYSPAEHEPHALLFWPASGLVVLPVSGPKERSQEALVLRTDGSTLSEVGRIRHPGDHRGAIVRSLIVGDTLWTLSEAGLQASDPTTVRTRTWLAAI</sequence>
<proteinExistence type="predicted"/>
<dbReference type="InterPro" id="IPR019198">
    <property type="entry name" value="Beta_propeller_containing"/>
</dbReference>
<gene>
    <name evidence="2" type="ORF">PVK37_05870</name>
</gene>
<dbReference type="Proteomes" id="UP001219605">
    <property type="component" value="Chromosome"/>
</dbReference>
<reference evidence="2 3" key="1">
    <citation type="submission" date="2023-02" db="EMBL/GenBank/DDBJ databases">
        <authorList>
            <person name="Mo P."/>
        </authorList>
    </citation>
    <scope>NUCLEOTIDE SEQUENCE [LARGE SCALE GENOMIC DNA]</scope>
    <source>
        <strain evidence="2 3">HUAS 3</strain>
    </source>
</reference>
<name>A0ABY7ZSE2_9ACTN</name>
<dbReference type="Pfam" id="PF09826">
    <property type="entry name" value="Beta_propel"/>
    <property type="match status" value="1"/>
</dbReference>
<feature type="region of interest" description="Disordered" evidence="1">
    <location>
        <begin position="73"/>
        <end position="109"/>
    </location>
</feature>
<evidence type="ECO:0000313" key="3">
    <source>
        <dbReference type="Proteomes" id="UP001219605"/>
    </source>
</evidence>
<organism evidence="2 3">
    <name type="scientific">Micromonospora cathayae</name>
    <dbReference type="NCBI Taxonomy" id="3028804"/>
    <lineage>
        <taxon>Bacteria</taxon>
        <taxon>Bacillati</taxon>
        <taxon>Actinomycetota</taxon>
        <taxon>Actinomycetes</taxon>
        <taxon>Micromonosporales</taxon>
        <taxon>Micromonosporaceae</taxon>
        <taxon>Micromonospora</taxon>
    </lineage>
</organism>
<protein>
    <submittedName>
        <fullName evidence="2">Beta-propeller domain-containing protein</fullName>
    </submittedName>
</protein>
<dbReference type="PROSITE" id="PS51257">
    <property type="entry name" value="PROKAR_LIPOPROTEIN"/>
    <property type="match status" value="1"/>
</dbReference>
<evidence type="ECO:0000256" key="1">
    <source>
        <dbReference type="SAM" id="MobiDB-lite"/>
    </source>
</evidence>
<accession>A0ABY7ZSE2</accession>
<dbReference type="EMBL" id="CP118615">
    <property type="protein sequence ID" value="WDZ85954.1"/>
    <property type="molecule type" value="Genomic_DNA"/>
</dbReference>
<evidence type="ECO:0000313" key="2">
    <source>
        <dbReference type="EMBL" id="WDZ85954.1"/>
    </source>
</evidence>